<feature type="compositionally biased region" description="Basic residues" evidence="4">
    <location>
        <begin position="460"/>
        <end position="469"/>
    </location>
</feature>
<dbReference type="Proteomes" id="UP001151699">
    <property type="component" value="Unassembled WGS sequence"/>
</dbReference>
<dbReference type="GO" id="GO:0005730">
    <property type="term" value="C:nucleolus"/>
    <property type="evidence" value="ECO:0007669"/>
    <property type="project" value="TreeGrafter"/>
</dbReference>
<evidence type="ECO:0000256" key="2">
    <source>
        <dbReference type="ARBA" id="ARBA00017294"/>
    </source>
</evidence>
<dbReference type="Pfam" id="PF12936">
    <property type="entry name" value="Kri1_C"/>
    <property type="match status" value="1"/>
</dbReference>
<feature type="region of interest" description="Disordered" evidence="4">
    <location>
        <begin position="446"/>
        <end position="470"/>
    </location>
</feature>
<keyword evidence="7" id="KW-1185">Reference proteome</keyword>
<feature type="compositionally biased region" description="Acidic residues" evidence="4">
    <location>
        <begin position="56"/>
        <end position="67"/>
    </location>
</feature>
<evidence type="ECO:0000313" key="6">
    <source>
        <dbReference type="EMBL" id="KAJ6633672.1"/>
    </source>
</evidence>
<gene>
    <name evidence="6" type="ORF">Bhyg_17211</name>
</gene>
<feature type="region of interest" description="Disordered" evidence="4">
    <location>
        <begin position="167"/>
        <end position="194"/>
    </location>
</feature>
<feature type="coiled-coil region" evidence="3">
    <location>
        <begin position="311"/>
        <end position="345"/>
    </location>
</feature>
<dbReference type="Pfam" id="PF05178">
    <property type="entry name" value="Kri1"/>
    <property type="match status" value="1"/>
</dbReference>
<dbReference type="InterPro" id="IPR024626">
    <property type="entry name" value="Kri1-like_C"/>
</dbReference>
<accession>A0A9Q0RVM9</accession>
<organism evidence="6 7">
    <name type="scientific">Pseudolycoriella hygida</name>
    <dbReference type="NCBI Taxonomy" id="35572"/>
    <lineage>
        <taxon>Eukaryota</taxon>
        <taxon>Metazoa</taxon>
        <taxon>Ecdysozoa</taxon>
        <taxon>Arthropoda</taxon>
        <taxon>Hexapoda</taxon>
        <taxon>Insecta</taxon>
        <taxon>Pterygota</taxon>
        <taxon>Neoptera</taxon>
        <taxon>Endopterygota</taxon>
        <taxon>Diptera</taxon>
        <taxon>Nematocera</taxon>
        <taxon>Sciaroidea</taxon>
        <taxon>Sciaridae</taxon>
        <taxon>Pseudolycoriella</taxon>
    </lineage>
</organism>
<dbReference type="InterPro" id="IPR018034">
    <property type="entry name" value="Kri1"/>
</dbReference>
<protein>
    <recommendedName>
        <fullName evidence="2">Protein KRI1 homolog</fullName>
    </recommendedName>
</protein>
<keyword evidence="3" id="KW-0175">Coiled coil</keyword>
<name>A0A9Q0RVM9_9DIPT</name>
<dbReference type="PANTHER" id="PTHR14490">
    <property type="entry name" value="ZINC FINGER, ZZ TYPE"/>
    <property type="match status" value="1"/>
</dbReference>
<reference evidence="6" key="1">
    <citation type="submission" date="2022-07" db="EMBL/GenBank/DDBJ databases">
        <authorList>
            <person name="Trinca V."/>
            <person name="Uliana J.V.C."/>
            <person name="Torres T.T."/>
            <person name="Ward R.J."/>
            <person name="Monesi N."/>
        </authorList>
    </citation>
    <scope>NUCLEOTIDE SEQUENCE</scope>
    <source>
        <strain evidence="6">HSMRA1968</strain>
        <tissue evidence="6">Whole embryos</tissue>
    </source>
</reference>
<evidence type="ECO:0000259" key="5">
    <source>
        <dbReference type="Pfam" id="PF12936"/>
    </source>
</evidence>
<feature type="compositionally biased region" description="Basic and acidic residues" evidence="4">
    <location>
        <begin position="608"/>
        <end position="634"/>
    </location>
</feature>
<evidence type="ECO:0000313" key="7">
    <source>
        <dbReference type="Proteomes" id="UP001151699"/>
    </source>
</evidence>
<evidence type="ECO:0000256" key="4">
    <source>
        <dbReference type="SAM" id="MobiDB-lite"/>
    </source>
</evidence>
<feature type="compositionally biased region" description="Basic residues" evidence="4">
    <location>
        <begin position="635"/>
        <end position="645"/>
    </location>
</feature>
<dbReference type="AlphaFoldDB" id="A0A9Q0RVM9"/>
<dbReference type="OrthoDB" id="10252032at2759"/>
<feature type="region of interest" description="Disordered" evidence="4">
    <location>
        <begin position="38"/>
        <end position="68"/>
    </location>
</feature>
<dbReference type="EMBL" id="WJQU01001805">
    <property type="protein sequence ID" value="KAJ6633672.1"/>
    <property type="molecule type" value="Genomic_DNA"/>
</dbReference>
<feature type="region of interest" description="Disordered" evidence="4">
    <location>
        <begin position="132"/>
        <end position="153"/>
    </location>
</feature>
<dbReference type="PANTHER" id="PTHR14490:SF5">
    <property type="entry name" value="PROTEIN KRI1 HOMOLOG"/>
    <property type="match status" value="1"/>
</dbReference>
<feature type="non-terminal residue" evidence="6">
    <location>
        <position position="645"/>
    </location>
</feature>
<comment type="similarity">
    <text evidence="1">Belongs to the KRI1 family.</text>
</comment>
<dbReference type="GO" id="GO:0030686">
    <property type="term" value="C:90S preribosome"/>
    <property type="evidence" value="ECO:0007669"/>
    <property type="project" value="TreeGrafter"/>
</dbReference>
<proteinExistence type="inferred from homology"/>
<feature type="domain" description="Kri1-like C-terminal" evidence="5">
    <location>
        <begin position="489"/>
        <end position="575"/>
    </location>
</feature>
<dbReference type="GO" id="GO:0000447">
    <property type="term" value="P:endonucleolytic cleavage in ITS1 to separate SSU-rRNA from 5.8S rRNA and LSU-rRNA from tricistronic rRNA transcript (SSU-rRNA, 5.8S rRNA, LSU-rRNA)"/>
    <property type="evidence" value="ECO:0007669"/>
    <property type="project" value="TreeGrafter"/>
</dbReference>
<feature type="compositionally biased region" description="Acidic residues" evidence="4">
    <location>
        <begin position="167"/>
        <end position="177"/>
    </location>
</feature>
<comment type="caution">
    <text evidence="6">The sequence shown here is derived from an EMBL/GenBank/DDBJ whole genome shotgun (WGS) entry which is preliminary data.</text>
</comment>
<feature type="region of interest" description="Disordered" evidence="4">
    <location>
        <begin position="581"/>
        <end position="645"/>
    </location>
</feature>
<evidence type="ECO:0000256" key="1">
    <source>
        <dbReference type="ARBA" id="ARBA00007473"/>
    </source>
</evidence>
<sequence length="645" mass="75971">MFSNQLFDNDSDSDGNNSGFNTNKEYAKTYNKFRSKELQKKLKDKGQATNGLSDDSSSDTDSTDNETIDPKFDEAFFQTLATLKKKDSSIYDAKLNFFEEFDGKKNDGGKKSTKALTVKDYERKILLEKGGIYDDEDGDGGEHMRAASPSYNQEQMDIKNAFKKVLEEDDDESDDDWGGIFKKREKTTEEKAEEEKQYAKWLAGEKANIGAMAQELKPLKEYWDNPKLSKDEKFLRDYILSNGYSATDKNVIPTYDEIVGDDELKLSEDEAELERQAEFEQKFNFRFEEPDAEFIKRYPRTIEQSVRRVDNRRKEKRAEVKERKLQEKKEKMKELEMLNAIRKKEIEEKIQKLKEVTGDEKIQFDDDDLDGDFDPDEHDRKMQKIFNNEYYQVDEGESKPECPDIEDLKVEDWDNYDPANDDEEVDDVHCEDDEFVMDCDYDPEQQKKSLQDELIENTRDKRKRRKRQSKFAQMLKREKPVFNPDDEKTYAEYLDEYYKLDYEDIIGDTPCRFKYVETVPNDFGLTVEEILLAKNKELNCWASLKKATQIRPEHVELNEVKMFKDKAKREYLKRKILPSLYGEGSDDEEDTKVKEGEKKKNPNQKRKIKEDNIEKKPTIESAEKEKKKVETTTEKKKKKGQQLIR</sequence>
<feature type="compositionally biased region" description="Basic and acidic residues" evidence="4">
    <location>
        <begin position="591"/>
        <end position="600"/>
    </location>
</feature>
<feature type="compositionally biased region" description="Basic and acidic residues" evidence="4">
    <location>
        <begin position="446"/>
        <end position="459"/>
    </location>
</feature>
<evidence type="ECO:0000256" key="3">
    <source>
        <dbReference type="SAM" id="Coils"/>
    </source>
</evidence>
<feature type="region of interest" description="Disordered" evidence="4">
    <location>
        <begin position="1"/>
        <end position="23"/>
    </location>
</feature>